<evidence type="ECO:0000313" key="6">
    <source>
        <dbReference type="Proteomes" id="UP000193380"/>
    </source>
</evidence>
<dbReference type="PANTHER" id="PTHR13769">
    <property type="entry name" value="APOLIPOPROTEIN B"/>
    <property type="match status" value="1"/>
</dbReference>
<dbReference type="GO" id="GO:0006642">
    <property type="term" value="P:triglyceride mobilization"/>
    <property type="evidence" value="ECO:0007669"/>
    <property type="project" value="TreeGrafter"/>
</dbReference>
<accession>A0A060Y552</accession>
<evidence type="ECO:0000313" key="5">
    <source>
        <dbReference type="EMBL" id="CDQ87058.1"/>
    </source>
</evidence>
<dbReference type="GO" id="GO:0034362">
    <property type="term" value="C:low-density lipoprotein particle"/>
    <property type="evidence" value="ECO:0007669"/>
    <property type="project" value="TreeGrafter"/>
</dbReference>
<keyword evidence="1 3" id="KW-0732">Signal</keyword>
<dbReference type="STRING" id="8022.A0A060Y552"/>
<evidence type="ECO:0000256" key="3">
    <source>
        <dbReference type="SAM" id="SignalP"/>
    </source>
</evidence>
<name>A0A060Y552_ONCMY</name>
<comment type="caution">
    <text evidence="2">Lacks conserved residue(s) required for the propagation of feature annotation.</text>
</comment>
<protein>
    <recommendedName>
        <fullName evidence="4">Vitellogenin domain-containing protein</fullName>
    </recommendedName>
</protein>
<dbReference type="Pfam" id="PF01347">
    <property type="entry name" value="Vitellogenin_N"/>
    <property type="match status" value="1"/>
</dbReference>
<reference evidence="5" key="1">
    <citation type="journal article" date="2014" name="Nat. Commun.">
        <title>The rainbow trout genome provides novel insights into evolution after whole-genome duplication in vertebrates.</title>
        <authorList>
            <person name="Berthelot C."/>
            <person name="Brunet F."/>
            <person name="Chalopin D."/>
            <person name="Juanchich A."/>
            <person name="Bernard M."/>
            <person name="Noel B."/>
            <person name="Bento P."/>
            <person name="Da Silva C."/>
            <person name="Labadie K."/>
            <person name="Alberti A."/>
            <person name="Aury J.M."/>
            <person name="Louis A."/>
            <person name="Dehais P."/>
            <person name="Bardou P."/>
            <person name="Montfort J."/>
            <person name="Klopp C."/>
            <person name="Cabau C."/>
            <person name="Gaspin C."/>
            <person name="Thorgaard G.H."/>
            <person name="Boussaha M."/>
            <person name="Quillet E."/>
            <person name="Guyomard R."/>
            <person name="Galiana D."/>
            <person name="Bobe J."/>
            <person name="Volff J.N."/>
            <person name="Genet C."/>
            <person name="Wincker P."/>
            <person name="Jaillon O."/>
            <person name="Roest Crollius H."/>
            <person name="Guiguen Y."/>
        </authorList>
    </citation>
    <scope>NUCLEOTIDE SEQUENCE [LARGE SCALE GENOMIC DNA]</scope>
</reference>
<dbReference type="InterPro" id="IPR052418">
    <property type="entry name" value="Apolipoprotein_B"/>
</dbReference>
<dbReference type="GO" id="GO:0120020">
    <property type="term" value="F:cholesterol transfer activity"/>
    <property type="evidence" value="ECO:0007669"/>
    <property type="project" value="TreeGrafter"/>
</dbReference>
<dbReference type="GO" id="GO:0034361">
    <property type="term" value="C:very-low-density lipoprotein particle"/>
    <property type="evidence" value="ECO:0007669"/>
    <property type="project" value="TreeGrafter"/>
</dbReference>
<dbReference type="Proteomes" id="UP000193380">
    <property type="component" value="Unassembled WGS sequence"/>
</dbReference>
<dbReference type="InterPro" id="IPR015816">
    <property type="entry name" value="Vitellinogen_b-sht_N"/>
</dbReference>
<dbReference type="PANTHER" id="PTHR13769:SF6">
    <property type="entry name" value="APOLIPOPROTEIN B-100"/>
    <property type="match status" value="1"/>
</dbReference>
<dbReference type="AlphaFoldDB" id="A0A060Y552"/>
<dbReference type="EMBL" id="FR907648">
    <property type="protein sequence ID" value="CDQ87058.1"/>
    <property type="molecule type" value="Genomic_DNA"/>
</dbReference>
<evidence type="ECO:0000259" key="4">
    <source>
        <dbReference type="PROSITE" id="PS51211"/>
    </source>
</evidence>
<dbReference type="SUPFAM" id="SSF56968">
    <property type="entry name" value="Lipovitellin-phosvitin complex, beta-sheet shell regions"/>
    <property type="match status" value="1"/>
</dbReference>
<dbReference type="Gene3D" id="2.30.230.10">
    <property type="entry name" value="Lipovitellin, beta-sheet shell regions, chain A"/>
    <property type="match status" value="1"/>
</dbReference>
<dbReference type="GO" id="GO:0034359">
    <property type="term" value="C:mature chylomicron"/>
    <property type="evidence" value="ECO:0007669"/>
    <property type="project" value="TreeGrafter"/>
</dbReference>
<dbReference type="GO" id="GO:0030301">
    <property type="term" value="P:cholesterol transport"/>
    <property type="evidence" value="ECO:0007669"/>
    <property type="project" value="TreeGrafter"/>
</dbReference>
<proteinExistence type="predicted"/>
<feature type="signal peptide" evidence="3">
    <location>
        <begin position="1"/>
        <end position="18"/>
    </location>
</feature>
<evidence type="ECO:0000256" key="2">
    <source>
        <dbReference type="PROSITE-ProRule" id="PRU00557"/>
    </source>
</evidence>
<dbReference type="InterPro" id="IPR015819">
    <property type="entry name" value="Lipid_transp_b-sht_shell"/>
</dbReference>
<organism evidence="5 6">
    <name type="scientific">Oncorhynchus mykiss</name>
    <name type="common">Rainbow trout</name>
    <name type="synonym">Salmo gairdneri</name>
    <dbReference type="NCBI Taxonomy" id="8022"/>
    <lineage>
        <taxon>Eukaryota</taxon>
        <taxon>Metazoa</taxon>
        <taxon>Chordata</taxon>
        <taxon>Craniata</taxon>
        <taxon>Vertebrata</taxon>
        <taxon>Euteleostomi</taxon>
        <taxon>Actinopterygii</taxon>
        <taxon>Neopterygii</taxon>
        <taxon>Teleostei</taxon>
        <taxon>Protacanthopterygii</taxon>
        <taxon>Salmoniformes</taxon>
        <taxon>Salmonidae</taxon>
        <taxon>Salmoninae</taxon>
        <taxon>Oncorhynchus</taxon>
    </lineage>
</organism>
<dbReference type="GO" id="GO:0042953">
    <property type="term" value="P:lipoprotein transport"/>
    <property type="evidence" value="ECO:0007669"/>
    <property type="project" value="TreeGrafter"/>
</dbReference>
<dbReference type="GO" id="GO:0050750">
    <property type="term" value="F:low-density lipoprotein particle receptor binding"/>
    <property type="evidence" value="ECO:0007669"/>
    <property type="project" value="TreeGrafter"/>
</dbReference>
<dbReference type="InterPro" id="IPR001747">
    <property type="entry name" value="Vitellogenin_N"/>
</dbReference>
<dbReference type="PROSITE" id="PS51211">
    <property type="entry name" value="VITELLOGENIN"/>
    <property type="match status" value="1"/>
</dbReference>
<reference evidence="5" key="2">
    <citation type="submission" date="2014-03" db="EMBL/GenBank/DDBJ databases">
        <authorList>
            <person name="Genoscope - CEA"/>
        </authorList>
    </citation>
    <scope>NUCLEOTIDE SEQUENCE</scope>
</reference>
<sequence length="261" mass="29170">MGDPKIWLLLLLSTNVFAQKGSENADEQMSSCPLSARFKTFKKYVYQYTTESKNGVTGTSKLSNGPKVTCQVELEVPQECSFVLHTANCALSEVSVIDPQGEPVYRQAAGADAFQAAMEKNPLKITWEPVVGIRLYPEPDEPVNILNIKRGIISALNVPVMEESNDIMNTVHGLCKTDYTVNSRKDIDTDVTLTRDLSQCDQFRRMKLPSSPLALLPSLHGPLSKLISSTQDCNYQFDNRRKHMTNAVCTEKHIFLPFSHE</sequence>
<dbReference type="GO" id="GO:0042632">
    <property type="term" value="P:cholesterol homeostasis"/>
    <property type="evidence" value="ECO:0007669"/>
    <property type="project" value="TreeGrafter"/>
</dbReference>
<dbReference type="PaxDb" id="8022-A0A060Y552"/>
<gene>
    <name evidence="5" type="ORF">GSONMT00051902001</name>
</gene>
<feature type="chain" id="PRO_5001596688" description="Vitellogenin domain-containing protein" evidence="3">
    <location>
        <begin position="19"/>
        <end position="261"/>
    </location>
</feature>
<evidence type="ECO:0000256" key="1">
    <source>
        <dbReference type="ARBA" id="ARBA00022729"/>
    </source>
</evidence>
<feature type="domain" description="Vitellogenin" evidence="4">
    <location>
        <begin position="38"/>
        <end position="261"/>
    </location>
</feature>